<dbReference type="PANTHER" id="PTHR31297:SF43">
    <property type="entry name" value="GLUCAN 1,3-BETA-GLUCOSIDASE 3"/>
    <property type="match status" value="1"/>
</dbReference>
<dbReference type="Gene3D" id="3.20.20.80">
    <property type="entry name" value="Glycosidases"/>
    <property type="match status" value="1"/>
</dbReference>
<feature type="domain" description="Glycoside hydrolase family 5" evidence="6">
    <location>
        <begin position="266"/>
        <end position="531"/>
    </location>
</feature>
<keyword evidence="8" id="KW-1185">Reference proteome</keyword>
<feature type="region of interest" description="Disordered" evidence="5">
    <location>
        <begin position="1"/>
        <end position="33"/>
    </location>
</feature>
<keyword evidence="2 4" id="KW-0378">Hydrolase</keyword>
<dbReference type="Proteomes" id="UP001642464">
    <property type="component" value="Unassembled WGS sequence"/>
</dbReference>
<organism evidence="7 8">
    <name type="scientific">Durusdinium trenchii</name>
    <dbReference type="NCBI Taxonomy" id="1381693"/>
    <lineage>
        <taxon>Eukaryota</taxon>
        <taxon>Sar</taxon>
        <taxon>Alveolata</taxon>
        <taxon>Dinophyceae</taxon>
        <taxon>Suessiales</taxon>
        <taxon>Symbiodiniaceae</taxon>
        <taxon>Durusdinium</taxon>
    </lineage>
</organism>
<dbReference type="SUPFAM" id="SSF51445">
    <property type="entry name" value="(Trans)glycosidases"/>
    <property type="match status" value="1"/>
</dbReference>
<dbReference type="EMBL" id="CAXAMM010030113">
    <property type="protein sequence ID" value="CAK9065978.1"/>
    <property type="molecule type" value="Genomic_DNA"/>
</dbReference>
<protein>
    <submittedName>
        <fullName evidence="7">3-beta-glucanase 1) (Exo-1</fullName>
    </submittedName>
</protein>
<evidence type="ECO:0000256" key="3">
    <source>
        <dbReference type="ARBA" id="ARBA00023295"/>
    </source>
</evidence>
<proteinExistence type="inferred from homology"/>
<evidence type="ECO:0000256" key="1">
    <source>
        <dbReference type="ARBA" id="ARBA00005641"/>
    </source>
</evidence>
<evidence type="ECO:0000313" key="7">
    <source>
        <dbReference type="EMBL" id="CAK9065978.1"/>
    </source>
</evidence>
<evidence type="ECO:0000256" key="4">
    <source>
        <dbReference type="RuleBase" id="RU361153"/>
    </source>
</evidence>
<dbReference type="InterPro" id="IPR017853">
    <property type="entry name" value="GH"/>
</dbReference>
<comment type="similarity">
    <text evidence="1 4">Belongs to the glycosyl hydrolase 5 (cellulase A) family.</text>
</comment>
<dbReference type="PANTHER" id="PTHR31297">
    <property type="entry name" value="GLUCAN ENDO-1,6-BETA-GLUCOSIDASE B"/>
    <property type="match status" value="1"/>
</dbReference>
<gene>
    <name evidence="7" type="ORF">SCF082_LOCUS33667</name>
</gene>
<keyword evidence="3 4" id="KW-0326">Glycosidase</keyword>
<evidence type="ECO:0000313" key="8">
    <source>
        <dbReference type="Proteomes" id="UP001642464"/>
    </source>
</evidence>
<reference evidence="7 8" key="1">
    <citation type="submission" date="2024-02" db="EMBL/GenBank/DDBJ databases">
        <authorList>
            <person name="Chen Y."/>
            <person name="Shah S."/>
            <person name="Dougan E. K."/>
            <person name="Thang M."/>
            <person name="Chan C."/>
        </authorList>
    </citation>
    <scope>NUCLEOTIDE SEQUENCE [LARGE SCALE GENOMIC DNA]</scope>
</reference>
<dbReference type="Pfam" id="PF00150">
    <property type="entry name" value="Cellulase"/>
    <property type="match status" value="1"/>
</dbReference>
<evidence type="ECO:0000256" key="5">
    <source>
        <dbReference type="SAM" id="MobiDB-lite"/>
    </source>
</evidence>
<dbReference type="InterPro" id="IPR001547">
    <property type="entry name" value="Glyco_hydro_5"/>
</dbReference>
<evidence type="ECO:0000256" key="2">
    <source>
        <dbReference type="ARBA" id="ARBA00022801"/>
    </source>
</evidence>
<dbReference type="InterPro" id="IPR050386">
    <property type="entry name" value="Glycosyl_hydrolase_5"/>
</dbReference>
<sequence length="567" mass="63894">MLRVHSPPSAVRVVTAPKSERSRSPAGRASAPCGKLQLDLDTEHGLLADGLLPFSVCQTVTREIWAAARAEAEALHRKQKRRTTTRLEENVSECSFPLSLGPSEPSQTQSDEQLAGTVPAEEVVSLALKALSSALDRSGLSLPSANVSAAGGRPSPAEDVVLSRVRTLSLCAVAYWREVSQDLGKAAASLARFLEMQRRLYWRRPPWRGVNLGGWLLLEPGPSHELFQQFGARNSHCEWQLLHQMRNKLGPQRAAEVLEAHRSTFVTEEDFQQIKSYGFNAVRIPFGYWIVTGPSNGDLYVGPALDILDRALAWCKHLGLQVLLDLHGAPGGESGETPCGREMKDWRWERWRFEESLEALKIIAERYKGHPAVSGIAVCNEPSEKVPADVLCQFYDQAIQAIRAAGMPPDEVSIVLPVYRTERLDEIWRLWNKVFDGFARHANVAFDLHLYHCFGAWWQRQGLKSHLRMTKRDRKILRRVPAVVGEWSLALPDRAMASSENDEEAYRSFASAQLDAYGHASHGWFFWNWRDSPEHHGWDAKMCLQRHWLSPVEWKDIPRSQRSLVGK</sequence>
<name>A0ABP0NR99_9DINO</name>
<evidence type="ECO:0000259" key="6">
    <source>
        <dbReference type="Pfam" id="PF00150"/>
    </source>
</evidence>
<accession>A0ABP0NR99</accession>
<comment type="caution">
    <text evidence="7">The sequence shown here is derived from an EMBL/GenBank/DDBJ whole genome shotgun (WGS) entry which is preliminary data.</text>
</comment>